<keyword evidence="4" id="KW-0653">Protein transport</keyword>
<reference evidence="12 13" key="1">
    <citation type="submission" date="2019-04" db="EMBL/GenBank/DDBJ databases">
        <title>Comparative genomics and transcriptomics to analyze fruiting body development in filamentous ascomycetes.</title>
        <authorList>
            <consortium name="DOE Joint Genome Institute"/>
            <person name="Lutkenhaus R."/>
            <person name="Traeger S."/>
            <person name="Breuer J."/>
            <person name="Kuo A."/>
            <person name="Lipzen A."/>
            <person name="Pangilinan J."/>
            <person name="Dilworth D."/>
            <person name="Sandor L."/>
            <person name="Poggeler S."/>
            <person name="Barry K."/>
            <person name="Grigoriev I.V."/>
            <person name="Nowrousian M."/>
        </authorList>
    </citation>
    <scope>NUCLEOTIDE SEQUENCE [LARGE SCALE GENOMIC DNA]</scope>
    <source>
        <strain evidence="12 13">CBS 389.68</strain>
    </source>
</reference>
<keyword evidence="13" id="KW-1185">Reference proteome</keyword>
<feature type="region of interest" description="Disordered" evidence="9">
    <location>
        <begin position="1"/>
        <end position="51"/>
    </location>
</feature>
<keyword evidence="7 10" id="KW-0472">Membrane</keyword>
<gene>
    <name evidence="12" type="ORF">EX30DRAFT_93777</name>
</gene>
<evidence type="ECO:0000256" key="2">
    <source>
        <dbReference type="ARBA" id="ARBA00022448"/>
    </source>
</evidence>
<dbReference type="SUPFAM" id="SSF58038">
    <property type="entry name" value="SNARE fusion complex"/>
    <property type="match status" value="1"/>
</dbReference>
<dbReference type="InterPro" id="IPR039899">
    <property type="entry name" value="BET1_SNARE"/>
</dbReference>
<evidence type="ECO:0000259" key="11">
    <source>
        <dbReference type="PROSITE" id="PS50192"/>
    </source>
</evidence>
<evidence type="ECO:0000256" key="4">
    <source>
        <dbReference type="ARBA" id="ARBA00022927"/>
    </source>
</evidence>
<keyword evidence="6" id="KW-0333">Golgi apparatus</keyword>
<dbReference type="InParanoid" id="A0A4S2N3Q9"/>
<dbReference type="FunCoup" id="A0A4S2N3Q9">
    <property type="interactions" value="265"/>
</dbReference>
<dbReference type="Gene3D" id="1.20.5.110">
    <property type="match status" value="1"/>
</dbReference>
<dbReference type="GO" id="GO:0000139">
    <property type="term" value="C:Golgi membrane"/>
    <property type="evidence" value="ECO:0007669"/>
    <property type="project" value="UniProtKB-SubCell"/>
</dbReference>
<dbReference type="EMBL" id="ML220113">
    <property type="protein sequence ID" value="TGZ83879.1"/>
    <property type="molecule type" value="Genomic_DNA"/>
</dbReference>
<evidence type="ECO:0000256" key="8">
    <source>
        <dbReference type="ARBA" id="ARBA00046280"/>
    </source>
</evidence>
<evidence type="ECO:0000256" key="7">
    <source>
        <dbReference type="ARBA" id="ARBA00023136"/>
    </source>
</evidence>
<name>A0A4S2N3Q9_9PEZI</name>
<feature type="domain" description="T-SNARE coiled-coil homology" evidence="11">
    <location>
        <begin position="81"/>
        <end position="143"/>
    </location>
</feature>
<keyword evidence="2" id="KW-0813">Transport</keyword>
<evidence type="ECO:0000256" key="3">
    <source>
        <dbReference type="ARBA" id="ARBA00022692"/>
    </source>
</evidence>
<dbReference type="FunFam" id="1.20.5.110:FF:000057">
    <property type="entry name" value="SNARE complex subunit (Bet1), putative"/>
    <property type="match status" value="1"/>
</dbReference>
<accession>A0A4S2N3Q9</accession>
<protein>
    <recommendedName>
        <fullName evidence="11">t-SNARE coiled-coil homology domain-containing protein</fullName>
    </recommendedName>
</protein>
<comment type="subcellular location">
    <subcellularLocation>
        <location evidence="8">Endomembrane system</location>
        <topology evidence="8">Single-pass type IV membrane protein</topology>
    </subcellularLocation>
    <subcellularLocation>
        <location evidence="1">Golgi apparatus membrane</location>
    </subcellularLocation>
</comment>
<evidence type="ECO:0000256" key="10">
    <source>
        <dbReference type="SAM" id="Phobius"/>
    </source>
</evidence>
<evidence type="ECO:0000256" key="9">
    <source>
        <dbReference type="SAM" id="MobiDB-lite"/>
    </source>
</evidence>
<sequence>MASRYSHNRNSTPYASSSASASSTPNERYSRAPYQNPYSTYSGGYGYSGGGTPGEAGGVGVGGYRAATPNRKGQYSTQVLEELESQNDEQVDGLSKKVRMLKDITVAIGEEVRSSTSLMEAMNDQFEGTRRKLRGTVNRMMVMAQKTGVGWKAWVVFIALVVAVFFWVWI</sequence>
<dbReference type="Proteomes" id="UP000298138">
    <property type="component" value="Unassembled WGS sequence"/>
</dbReference>
<organism evidence="12 13">
    <name type="scientific">Ascodesmis nigricans</name>
    <dbReference type="NCBI Taxonomy" id="341454"/>
    <lineage>
        <taxon>Eukaryota</taxon>
        <taxon>Fungi</taxon>
        <taxon>Dikarya</taxon>
        <taxon>Ascomycota</taxon>
        <taxon>Pezizomycotina</taxon>
        <taxon>Pezizomycetes</taxon>
        <taxon>Pezizales</taxon>
        <taxon>Ascodesmidaceae</taxon>
        <taxon>Ascodesmis</taxon>
    </lineage>
</organism>
<evidence type="ECO:0000313" key="12">
    <source>
        <dbReference type="EMBL" id="TGZ83879.1"/>
    </source>
</evidence>
<dbReference type="InterPro" id="IPR000727">
    <property type="entry name" value="T_SNARE_dom"/>
</dbReference>
<proteinExistence type="predicted"/>
<dbReference type="GO" id="GO:0015031">
    <property type="term" value="P:protein transport"/>
    <property type="evidence" value="ECO:0007669"/>
    <property type="project" value="UniProtKB-KW"/>
</dbReference>
<dbReference type="PANTHER" id="PTHR12791">
    <property type="entry name" value="GOLGI SNARE BET1-RELATED"/>
    <property type="match status" value="1"/>
</dbReference>
<keyword evidence="3 10" id="KW-0812">Transmembrane</keyword>
<evidence type="ECO:0000256" key="6">
    <source>
        <dbReference type="ARBA" id="ARBA00023034"/>
    </source>
</evidence>
<dbReference type="CDD" id="cd15853">
    <property type="entry name" value="SNARE_Bet1"/>
    <property type="match status" value="1"/>
</dbReference>
<dbReference type="PROSITE" id="PS50192">
    <property type="entry name" value="T_SNARE"/>
    <property type="match status" value="1"/>
</dbReference>
<dbReference type="STRING" id="341454.A0A4S2N3Q9"/>
<evidence type="ECO:0000313" key="13">
    <source>
        <dbReference type="Proteomes" id="UP000298138"/>
    </source>
</evidence>
<evidence type="ECO:0000256" key="1">
    <source>
        <dbReference type="ARBA" id="ARBA00004394"/>
    </source>
</evidence>
<feature type="transmembrane region" description="Helical" evidence="10">
    <location>
        <begin position="149"/>
        <end position="169"/>
    </location>
</feature>
<evidence type="ECO:0000256" key="5">
    <source>
        <dbReference type="ARBA" id="ARBA00022989"/>
    </source>
</evidence>
<keyword evidence="5 10" id="KW-1133">Transmembrane helix</keyword>
<dbReference type="SMART" id="SM00397">
    <property type="entry name" value="t_SNARE"/>
    <property type="match status" value="1"/>
</dbReference>
<dbReference type="AlphaFoldDB" id="A0A4S2N3Q9"/>
<dbReference type="OrthoDB" id="261831at2759"/>